<feature type="domain" description="VOC" evidence="1">
    <location>
        <begin position="6"/>
        <end position="123"/>
    </location>
</feature>
<dbReference type="PROSITE" id="PS51819">
    <property type="entry name" value="VOC"/>
    <property type="match status" value="1"/>
</dbReference>
<dbReference type="Gene3D" id="3.10.180.10">
    <property type="entry name" value="2,3-Dihydroxybiphenyl 1,2-Dioxygenase, domain 1"/>
    <property type="match status" value="1"/>
</dbReference>
<dbReference type="EMBL" id="LIYD01000005">
    <property type="protein sequence ID" value="KOS04959.1"/>
    <property type="molecule type" value="Genomic_DNA"/>
</dbReference>
<dbReference type="STRING" id="1202724.AM493_02075"/>
<evidence type="ECO:0000313" key="2">
    <source>
        <dbReference type="EMBL" id="KOS04959.1"/>
    </source>
</evidence>
<organism evidence="2 3">
    <name type="scientific">Flavobacterium akiainvivens</name>
    <dbReference type="NCBI Taxonomy" id="1202724"/>
    <lineage>
        <taxon>Bacteria</taxon>
        <taxon>Pseudomonadati</taxon>
        <taxon>Bacteroidota</taxon>
        <taxon>Flavobacteriia</taxon>
        <taxon>Flavobacteriales</taxon>
        <taxon>Flavobacteriaceae</taxon>
        <taxon>Flavobacterium</taxon>
    </lineage>
</organism>
<comment type="caution">
    <text evidence="2">The sequence shown here is derived from an EMBL/GenBank/DDBJ whole genome shotgun (WGS) entry which is preliminary data.</text>
</comment>
<protein>
    <recommendedName>
        <fullName evidence="1">VOC domain-containing protein</fullName>
    </recommendedName>
</protein>
<reference evidence="2 3" key="1">
    <citation type="submission" date="2015-08" db="EMBL/GenBank/DDBJ databases">
        <title>Whole genome sequence of Flavobacterium akiainvivens IK-1T, from decaying Wikstroemia oahuensis, an endemic Hawaiian shrub.</title>
        <authorList>
            <person name="Wan X."/>
            <person name="Hou S."/>
            <person name="Saito J."/>
            <person name="Donachie S."/>
        </authorList>
    </citation>
    <scope>NUCLEOTIDE SEQUENCE [LARGE SCALE GENOMIC DNA]</scope>
    <source>
        <strain evidence="2 3">IK-1</strain>
    </source>
</reference>
<name>A0A0M9VH57_9FLAO</name>
<dbReference type="PATRIC" id="fig|1202724.3.peg.424"/>
<evidence type="ECO:0000259" key="1">
    <source>
        <dbReference type="PROSITE" id="PS51819"/>
    </source>
</evidence>
<dbReference type="OrthoDB" id="66829at2"/>
<gene>
    <name evidence="2" type="ORF">AM493_02075</name>
</gene>
<dbReference type="SUPFAM" id="SSF54593">
    <property type="entry name" value="Glyoxalase/Bleomycin resistance protein/Dihydroxybiphenyl dioxygenase"/>
    <property type="match status" value="1"/>
</dbReference>
<dbReference type="Pfam" id="PF00903">
    <property type="entry name" value="Glyoxalase"/>
    <property type="match status" value="1"/>
</dbReference>
<dbReference type="InterPro" id="IPR004360">
    <property type="entry name" value="Glyas_Fos-R_dOase_dom"/>
</dbReference>
<keyword evidence="3" id="KW-1185">Reference proteome</keyword>
<dbReference type="Proteomes" id="UP000037755">
    <property type="component" value="Unassembled WGS sequence"/>
</dbReference>
<accession>A0A0M9VH57</accession>
<dbReference type="InterPro" id="IPR037523">
    <property type="entry name" value="VOC_core"/>
</dbReference>
<dbReference type="RefSeq" id="WP_054406012.1">
    <property type="nucleotide sequence ID" value="NZ_FOYA01000004.1"/>
</dbReference>
<proteinExistence type="predicted"/>
<evidence type="ECO:0000313" key="3">
    <source>
        <dbReference type="Proteomes" id="UP000037755"/>
    </source>
</evidence>
<dbReference type="AlphaFoldDB" id="A0A0M9VH57"/>
<dbReference type="InterPro" id="IPR029068">
    <property type="entry name" value="Glyas_Bleomycin-R_OHBP_Dase"/>
</dbReference>
<sequence length="123" mass="13831">MQKPTAIGIAPQLLVPDVVQTAEYYRDVLGFTIIGYAVTPPVYAMVQRDGLQIHFAKAGDFTTNEHHRPSTTDFILWVPEIDAFYNELKASGANIVQEIQLRPYGSREFIVRDCNGYKILIGD</sequence>